<dbReference type="EMBL" id="VAHF01000002">
    <property type="protein sequence ID" value="TXG68558.1"/>
    <property type="molecule type" value="Genomic_DNA"/>
</dbReference>
<name>A0A5C7IHH8_9ROSI</name>
<gene>
    <name evidence="1" type="ORF">EZV62_003493</name>
</gene>
<protein>
    <submittedName>
        <fullName evidence="1">Uncharacterized protein</fullName>
    </submittedName>
</protein>
<comment type="caution">
    <text evidence="1">The sequence shown here is derived from an EMBL/GenBank/DDBJ whole genome shotgun (WGS) entry which is preliminary data.</text>
</comment>
<dbReference type="AlphaFoldDB" id="A0A5C7IHH8"/>
<dbReference type="OrthoDB" id="1657402at2759"/>
<proteinExistence type="predicted"/>
<organism evidence="1 2">
    <name type="scientific">Acer yangbiense</name>
    <dbReference type="NCBI Taxonomy" id="1000413"/>
    <lineage>
        <taxon>Eukaryota</taxon>
        <taxon>Viridiplantae</taxon>
        <taxon>Streptophyta</taxon>
        <taxon>Embryophyta</taxon>
        <taxon>Tracheophyta</taxon>
        <taxon>Spermatophyta</taxon>
        <taxon>Magnoliopsida</taxon>
        <taxon>eudicotyledons</taxon>
        <taxon>Gunneridae</taxon>
        <taxon>Pentapetalae</taxon>
        <taxon>rosids</taxon>
        <taxon>malvids</taxon>
        <taxon>Sapindales</taxon>
        <taxon>Sapindaceae</taxon>
        <taxon>Hippocastanoideae</taxon>
        <taxon>Acereae</taxon>
        <taxon>Acer</taxon>
    </lineage>
</organism>
<accession>A0A5C7IHH8</accession>
<sequence length="178" mass="19569">MGLNTIQTYVPWNLQAGFRGYCRFSIISQTLSEAGLACYASSQAVYMCRVGLGGFPSLVTCHKTCSQMVGSPVTEDSSAILSSMTMEVLSNDSDDKAYLHYLVTLARAHLREDIILYILGSRETLEKGTIQGDAVFSVEKKLTLLSKEMTLVEVESMAVVVFQVNDTWSRATENSLLC</sequence>
<evidence type="ECO:0000313" key="1">
    <source>
        <dbReference type="EMBL" id="TXG68558.1"/>
    </source>
</evidence>
<dbReference type="Proteomes" id="UP000323000">
    <property type="component" value="Chromosome 2"/>
</dbReference>
<evidence type="ECO:0000313" key="2">
    <source>
        <dbReference type="Proteomes" id="UP000323000"/>
    </source>
</evidence>
<keyword evidence="2" id="KW-1185">Reference proteome</keyword>
<reference evidence="2" key="1">
    <citation type="journal article" date="2019" name="Gigascience">
        <title>De novo genome assembly of the endangered Acer yangbiense, a plant species with extremely small populations endemic to Yunnan Province, China.</title>
        <authorList>
            <person name="Yang J."/>
            <person name="Wariss H.M."/>
            <person name="Tao L."/>
            <person name="Zhang R."/>
            <person name="Yun Q."/>
            <person name="Hollingsworth P."/>
            <person name="Dao Z."/>
            <person name="Luo G."/>
            <person name="Guo H."/>
            <person name="Ma Y."/>
            <person name="Sun W."/>
        </authorList>
    </citation>
    <scope>NUCLEOTIDE SEQUENCE [LARGE SCALE GENOMIC DNA]</scope>
    <source>
        <strain evidence="2">cv. Malutang</strain>
    </source>
</reference>